<comment type="caution">
    <text evidence="6">The sequence shown here is derived from an EMBL/GenBank/DDBJ whole genome shotgun (WGS) entry which is preliminary data.</text>
</comment>
<name>A0A3S1BIY7_ELYCH</name>
<accession>A0A3S1BIY7</accession>
<feature type="compositionally biased region" description="Basic residues" evidence="5">
    <location>
        <begin position="1"/>
        <end position="11"/>
    </location>
</feature>
<evidence type="ECO:0000256" key="1">
    <source>
        <dbReference type="ARBA" id="ARBA00004604"/>
    </source>
</evidence>
<dbReference type="Pfam" id="PF09420">
    <property type="entry name" value="Nop16"/>
    <property type="match status" value="1"/>
</dbReference>
<feature type="compositionally biased region" description="Basic residues" evidence="5">
    <location>
        <begin position="18"/>
        <end position="27"/>
    </location>
</feature>
<dbReference type="EMBL" id="RQTK01000190">
    <property type="protein sequence ID" value="RUS84874.1"/>
    <property type="molecule type" value="Genomic_DNA"/>
</dbReference>
<reference evidence="6 7" key="1">
    <citation type="submission" date="2019-01" db="EMBL/GenBank/DDBJ databases">
        <title>A draft genome assembly of the solar-powered sea slug Elysia chlorotica.</title>
        <authorList>
            <person name="Cai H."/>
            <person name="Li Q."/>
            <person name="Fang X."/>
            <person name="Li J."/>
            <person name="Curtis N.E."/>
            <person name="Altenburger A."/>
            <person name="Shibata T."/>
            <person name="Feng M."/>
            <person name="Maeda T."/>
            <person name="Schwartz J.A."/>
            <person name="Shigenobu S."/>
            <person name="Lundholm N."/>
            <person name="Nishiyama T."/>
            <person name="Yang H."/>
            <person name="Hasebe M."/>
            <person name="Li S."/>
            <person name="Pierce S.K."/>
            <person name="Wang J."/>
        </authorList>
    </citation>
    <scope>NUCLEOTIDE SEQUENCE [LARGE SCALE GENOMIC DNA]</scope>
    <source>
        <strain evidence="6">EC2010</strain>
        <tissue evidence="6">Whole organism of an adult</tissue>
    </source>
</reference>
<feature type="region of interest" description="Disordered" evidence="5">
    <location>
        <begin position="1"/>
        <end position="30"/>
    </location>
</feature>
<evidence type="ECO:0000313" key="6">
    <source>
        <dbReference type="EMBL" id="RUS84874.1"/>
    </source>
</evidence>
<comment type="subcellular location">
    <subcellularLocation>
        <location evidence="1">Nucleus</location>
        <location evidence="1">Nucleolus</location>
    </subcellularLocation>
</comment>
<dbReference type="PANTHER" id="PTHR13243:SF1">
    <property type="entry name" value="NUCLEOLAR PROTEIN 16"/>
    <property type="match status" value="1"/>
</dbReference>
<organism evidence="6 7">
    <name type="scientific">Elysia chlorotica</name>
    <name type="common">Eastern emerald elysia</name>
    <name type="synonym">Sea slug</name>
    <dbReference type="NCBI Taxonomy" id="188477"/>
    <lineage>
        <taxon>Eukaryota</taxon>
        <taxon>Metazoa</taxon>
        <taxon>Spiralia</taxon>
        <taxon>Lophotrochozoa</taxon>
        <taxon>Mollusca</taxon>
        <taxon>Gastropoda</taxon>
        <taxon>Heterobranchia</taxon>
        <taxon>Euthyneura</taxon>
        <taxon>Panpulmonata</taxon>
        <taxon>Sacoglossa</taxon>
        <taxon>Placobranchoidea</taxon>
        <taxon>Plakobranchidae</taxon>
        <taxon>Elysia</taxon>
    </lineage>
</organism>
<dbReference type="OrthoDB" id="285729at2759"/>
<gene>
    <name evidence="6" type="ORF">EGW08_007343</name>
</gene>
<protein>
    <recommendedName>
        <fullName evidence="3">Nucleolar protein 16</fullName>
    </recommendedName>
</protein>
<dbReference type="GO" id="GO:0042273">
    <property type="term" value="P:ribosomal large subunit biogenesis"/>
    <property type="evidence" value="ECO:0007669"/>
    <property type="project" value="TreeGrafter"/>
</dbReference>
<evidence type="ECO:0000313" key="7">
    <source>
        <dbReference type="Proteomes" id="UP000271974"/>
    </source>
</evidence>
<dbReference type="AlphaFoldDB" id="A0A3S1BIY7"/>
<dbReference type="GO" id="GO:0005730">
    <property type="term" value="C:nucleolus"/>
    <property type="evidence" value="ECO:0007669"/>
    <property type="project" value="UniProtKB-SubCell"/>
</dbReference>
<keyword evidence="4" id="KW-0539">Nucleus</keyword>
<dbReference type="STRING" id="188477.A0A3S1BIY7"/>
<evidence type="ECO:0000256" key="3">
    <source>
        <dbReference type="ARBA" id="ARBA00015522"/>
    </source>
</evidence>
<dbReference type="InterPro" id="IPR019002">
    <property type="entry name" value="Ribosome_biogenesis_Nop16"/>
</dbReference>
<proteinExistence type="inferred from homology"/>
<sequence>MGKVKKQKSHKKFDYNRDRKKNRKKSKAVPSIRCEEIKKAWDVTKSVKKNLEDMGIAADSNKAIKVPKSKPLAMGTLDVEMELDLEKTPIKKFVMDDLEARSKIPGKKKMSMSDEDAGFCVYMMDTYGENYKAMARDERNYYQETPKQIQRKINRFKSIPDMYKIYTEARQGESTMDS</sequence>
<dbReference type="Proteomes" id="UP000271974">
    <property type="component" value="Unassembled WGS sequence"/>
</dbReference>
<comment type="similarity">
    <text evidence="2">Belongs to the NOP16 family.</text>
</comment>
<evidence type="ECO:0000256" key="4">
    <source>
        <dbReference type="ARBA" id="ARBA00023242"/>
    </source>
</evidence>
<evidence type="ECO:0000256" key="5">
    <source>
        <dbReference type="SAM" id="MobiDB-lite"/>
    </source>
</evidence>
<dbReference type="PANTHER" id="PTHR13243">
    <property type="entry name" value="HSPC111 PROTEIN-RELATED"/>
    <property type="match status" value="1"/>
</dbReference>
<evidence type="ECO:0000256" key="2">
    <source>
        <dbReference type="ARBA" id="ARBA00008479"/>
    </source>
</evidence>
<keyword evidence="7" id="KW-1185">Reference proteome</keyword>